<reference evidence="2" key="1">
    <citation type="submission" date="2022-11" db="UniProtKB">
        <authorList>
            <consortium name="WormBaseParasite"/>
        </authorList>
    </citation>
    <scope>IDENTIFICATION</scope>
</reference>
<proteinExistence type="predicted"/>
<dbReference type="WBParaSite" id="ACRNAN_scaffold771.g26386.t1">
    <property type="protein sequence ID" value="ACRNAN_scaffold771.g26386.t1"/>
    <property type="gene ID" value="ACRNAN_scaffold771.g26386"/>
</dbReference>
<evidence type="ECO:0000313" key="1">
    <source>
        <dbReference type="Proteomes" id="UP000887540"/>
    </source>
</evidence>
<accession>A0A914EFE8</accession>
<evidence type="ECO:0000313" key="2">
    <source>
        <dbReference type="WBParaSite" id="ACRNAN_scaffold771.g26386.t1"/>
    </source>
</evidence>
<sequence length="101" mass="12089">MLMLCFVQATQKRSTNDIPDPCLQEQLLFGFGKRFDPQHFLGTKKRSLNAENEDYNDFADRIAKTRFFLDYRKRSYRPDLDPIEIQTRFDPTAFRHIGLRR</sequence>
<dbReference type="Proteomes" id="UP000887540">
    <property type="component" value="Unplaced"/>
</dbReference>
<protein>
    <submittedName>
        <fullName evidence="2">Uncharacterized protein</fullName>
    </submittedName>
</protein>
<name>A0A914EFE8_9BILA</name>
<keyword evidence="1" id="KW-1185">Reference proteome</keyword>
<dbReference type="AlphaFoldDB" id="A0A914EFE8"/>
<organism evidence="1 2">
    <name type="scientific">Acrobeloides nanus</name>
    <dbReference type="NCBI Taxonomy" id="290746"/>
    <lineage>
        <taxon>Eukaryota</taxon>
        <taxon>Metazoa</taxon>
        <taxon>Ecdysozoa</taxon>
        <taxon>Nematoda</taxon>
        <taxon>Chromadorea</taxon>
        <taxon>Rhabditida</taxon>
        <taxon>Tylenchina</taxon>
        <taxon>Cephalobomorpha</taxon>
        <taxon>Cephaloboidea</taxon>
        <taxon>Cephalobidae</taxon>
        <taxon>Acrobeloides</taxon>
    </lineage>
</organism>